<name>K8EIU1_9CHLO</name>
<keyword evidence="5 6" id="KW-0472">Membrane</keyword>
<evidence type="ECO:0000313" key="9">
    <source>
        <dbReference type="Proteomes" id="UP000198341"/>
    </source>
</evidence>
<keyword evidence="9" id="KW-1185">Reference proteome</keyword>
<comment type="similarity">
    <text evidence="2 6">Belongs to the peroxisomal membrane protein PXMP2/4 family.</text>
</comment>
<evidence type="ECO:0000256" key="4">
    <source>
        <dbReference type="ARBA" id="ARBA00022989"/>
    </source>
</evidence>
<feature type="transmembrane region" description="Helical" evidence="6">
    <location>
        <begin position="83"/>
        <end position="104"/>
    </location>
</feature>
<protein>
    <submittedName>
        <fullName evidence="8">Uncharacterized protein</fullName>
    </submittedName>
</protein>
<evidence type="ECO:0000313" key="8">
    <source>
        <dbReference type="EMBL" id="CCO18107.1"/>
    </source>
</evidence>
<dbReference type="GO" id="GO:0005737">
    <property type="term" value="C:cytoplasm"/>
    <property type="evidence" value="ECO:0007669"/>
    <property type="project" value="TreeGrafter"/>
</dbReference>
<feature type="region of interest" description="Disordered" evidence="7">
    <location>
        <begin position="34"/>
        <end position="62"/>
    </location>
</feature>
<evidence type="ECO:0000256" key="7">
    <source>
        <dbReference type="SAM" id="MobiDB-lite"/>
    </source>
</evidence>
<sequence length="260" mass="28841">MTRSILQSALTSGCVMACGDVLCQIINPSSGGVNAAEEASTSSSSSSDNGTNTTTGKREENHKNTKYYNMQAMIKELDYERTLRFFTVGLTLHGPMFHYALPWLHRVQFCRVKRLFGNWQNHALPKVALGHVTLFPAYTAMFLGYLGVLEGLNFRENMERMESRLPDLLIYGSAIWPVANVVNFAYVPLHRRLLYLNMIGVGWNAFLSFQTCNGADEQEGANDGSNKGGSNNNKSSKIRSRYLSDSKSFAAKAAVNSSRN</sequence>
<evidence type="ECO:0000256" key="1">
    <source>
        <dbReference type="ARBA" id="ARBA00004141"/>
    </source>
</evidence>
<dbReference type="KEGG" id="bpg:Bathy10g02180"/>
<dbReference type="RefSeq" id="XP_007510574.1">
    <property type="nucleotide sequence ID" value="XM_007510512.1"/>
</dbReference>
<dbReference type="AlphaFoldDB" id="K8EIU1"/>
<comment type="subcellular location">
    <subcellularLocation>
        <location evidence="1">Membrane</location>
        <topology evidence="1">Multi-pass membrane protein</topology>
    </subcellularLocation>
</comment>
<feature type="compositionally biased region" description="Low complexity" evidence="7">
    <location>
        <begin position="40"/>
        <end position="55"/>
    </location>
</feature>
<dbReference type="Proteomes" id="UP000198341">
    <property type="component" value="Chromosome 10"/>
</dbReference>
<keyword evidence="3 6" id="KW-0812">Transmembrane</keyword>
<dbReference type="PANTHER" id="PTHR11266">
    <property type="entry name" value="PEROXISOMAL MEMBRANE PROTEIN 2, PXMP2 MPV17"/>
    <property type="match status" value="1"/>
</dbReference>
<accession>K8EIU1</accession>
<evidence type="ECO:0000256" key="6">
    <source>
        <dbReference type="RuleBase" id="RU363053"/>
    </source>
</evidence>
<evidence type="ECO:0000256" key="2">
    <source>
        <dbReference type="ARBA" id="ARBA00006824"/>
    </source>
</evidence>
<evidence type="ECO:0000256" key="3">
    <source>
        <dbReference type="ARBA" id="ARBA00022692"/>
    </source>
</evidence>
<dbReference type="STRING" id="41875.K8EIU1"/>
<dbReference type="PANTHER" id="PTHR11266:SF116">
    <property type="entry name" value="MPV17-LIKE PROTEIN"/>
    <property type="match status" value="1"/>
</dbReference>
<dbReference type="GeneID" id="19013294"/>
<reference evidence="8 9" key="1">
    <citation type="submission" date="2011-10" db="EMBL/GenBank/DDBJ databases">
        <authorList>
            <person name="Genoscope - CEA"/>
        </authorList>
    </citation>
    <scope>NUCLEOTIDE SEQUENCE [LARGE SCALE GENOMIC DNA]</scope>
    <source>
        <strain evidence="8 9">RCC 1105</strain>
    </source>
</reference>
<keyword evidence="4 6" id="KW-1133">Transmembrane helix</keyword>
<dbReference type="EMBL" id="FO082269">
    <property type="protein sequence ID" value="CCO18107.1"/>
    <property type="molecule type" value="Genomic_DNA"/>
</dbReference>
<feature type="compositionally biased region" description="Low complexity" evidence="7">
    <location>
        <begin position="224"/>
        <end position="235"/>
    </location>
</feature>
<proteinExistence type="inferred from homology"/>
<feature type="transmembrane region" description="Helical" evidence="6">
    <location>
        <begin position="124"/>
        <end position="148"/>
    </location>
</feature>
<organism evidence="8 9">
    <name type="scientific">Bathycoccus prasinos</name>
    <dbReference type="NCBI Taxonomy" id="41875"/>
    <lineage>
        <taxon>Eukaryota</taxon>
        <taxon>Viridiplantae</taxon>
        <taxon>Chlorophyta</taxon>
        <taxon>Mamiellophyceae</taxon>
        <taxon>Mamiellales</taxon>
        <taxon>Bathycoccaceae</taxon>
        <taxon>Bathycoccus</taxon>
    </lineage>
</organism>
<gene>
    <name evidence="8" type="ordered locus">Bathy10g02180</name>
</gene>
<dbReference type="eggNOG" id="KOG1944">
    <property type="taxonomic scope" value="Eukaryota"/>
</dbReference>
<dbReference type="OrthoDB" id="10267969at2759"/>
<dbReference type="GO" id="GO:0016020">
    <property type="term" value="C:membrane"/>
    <property type="evidence" value="ECO:0007669"/>
    <property type="project" value="UniProtKB-SubCell"/>
</dbReference>
<dbReference type="Pfam" id="PF04117">
    <property type="entry name" value="Mpv17_PMP22"/>
    <property type="match status" value="1"/>
</dbReference>
<feature type="transmembrane region" description="Helical" evidence="6">
    <location>
        <begin position="168"/>
        <end position="189"/>
    </location>
</feature>
<feature type="region of interest" description="Disordered" evidence="7">
    <location>
        <begin position="217"/>
        <end position="241"/>
    </location>
</feature>
<evidence type="ECO:0000256" key="5">
    <source>
        <dbReference type="ARBA" id="ARBA00023136"/>
    </source>
</evidence>
<dbReference type="InterPro" id="IPR007248">
    <property type="entry name" value="Mpv17_PMP22"/>
</dbReference>